<dbReference type="InterPro" id="IPR011051">
    <property type="entry name" value="RmlC_Cupin_sf"/>
</dbReference>
<protein>
    <submittedName>
        <fullName evidence="1">Uncharacterized protein</fullName>
    </submittedName>
</protein>
<organism evidence="1 2">
    <name type="scientific">Candidatus Onthousia excrementipullorum</name>
    <dbReference type="NCBI Taxonomy" id="2840884"/>
    <lineage>
        <taxon>Bacteria</taxon>
        <taxon>Bacillati</taxon>
        <taxon>Bacillota</taxon>
        <taxon>Bacilli</taxon>
        <taxon>Candidatus Onthousia</taxon>
    </lineage>
</organism>
<dbReference type="EMBL" id="DVHC01000055">
    <property type="protein sequence ID" value="HIR59464.1"/>
    <property type="molecule type" value="Genomic_DNA"/>
</dbReference>
<reference evidence="1" key="1">
    <citation type="submission" date="2020-10" db="EMBL/GenBank/DDBJ databases">
        <authorList>
            <person name="Gilroy R."/>
        </authorList>
    </citation>
    <scope>NUCLEOTIDE SEQUENCE</scope>
    <source>
        <strain evidence="1">CHK184-20233</strain>
    </source>
</reference>
<dbReference type="InterPro" id="IPR014710">
    <property type="entry name" value="RmlC-like_jellyroll"/>
</dbReference>
<evidence type="ECO:0000313" key="1">
    <source>
        <dbReference type="EMBL" id="HIR59464.1"/>
    </source>
</evidence>
<dbReference type="AlphaFoldDB" id="A0A9D1DVA3"/>
<dbReference type="Gene3D" id="2.60.120.10">
    <property type="entry name" value="Jelly Rolls"/>
    <property type="match status" value="1"/>
</dbReference>
<proteinExistence type="predicted"/>
<comment type="caution">
    <text evidence="1">The sequence shown here is derived from an EMBL/GenBank/DDBJ whole genome shotgun (WGS) entry which is preliminary data.</text>
</comment>
<dbReference type="SUPFAM" id="SSF51182">
    <property type="entry name" value="RmlC-like cupins"/>
    <property type="match status" value="1"/>
</dbReference>
<dbReference type="Proteomes" id="UP000824232">
    <property type="component" value="Unassembled WGS sequence"/>
</dbReference>
<name>A0A9D1DVA3_9FIRM</name>
<gene>
    <name evidence="1" type="ORF">IAB38_05375</name>
</gene>
<evidence type="ECO:0000313" key="2">
    <source>
        <dbReference type="Proteomes" id="UP000824232"/>
    </source>
</evidence>
<reference evidence="1" key="2">
    <citation type="journal article" date="2021" name="PeerJ">
        <title>Extensive microbial diversity within the chicken gut microbiome revealed by metagenomics and culture.</title>
        <authorList>
            <person name="Gilroy R."/>
            <person name="Ravi A."/>
            <person name="Getino M."/>
            <person name="Pursley I."/>
            <person name="Horton D.L."/>
            <person name="Alikhan N.F."/>
            <person name="Baker D."/>
            <person name="Gharbi K."/>
            <person name="Hall N."/>
            <person name="Watson M."/>
            <person name="Adriaenssens E.M."/>
            <person name="Foster-Nyarko E."/>
            <person name="Jarju S."/>
            <person name="Secka A."/>
            <person name="Antonio M."/>
            <person name="Oren A."/>
            <person name="Chaudhuri R.R."/>
            <person name="La Ragione R."/>
            <person name="Hildebrand F."/>
            <person name="Pallen M.J."/>
        </authorList>
    </citation>
    <scope>NUCLEOTIDE SEQUENCE</scope>
    <source>
        <strain evidence="1">CHK184-20233</strain>
    </source>
</reference>
<sequence length="114" mass="12989">MIYVSKEKAEFFGNDDKSGFQYPIFDKDLDLSIIKINGRSPKTGYQTNTICKELLYIMSGNGILEVKGKDEIIEFKTGDVILLDKNECYAFEGEFEALVPCTPAWTSEQHKYVD</sequence>
<accession>A0A9D1DVA3</accession>